<feature type="region of interest" description="Disordered" evidence="4">
    <location>
        <begin position="741"/>
        <end position="763"/>
    </location>
</feature>
<evidence type="ECO:0000256" key="4">
    <source>
        <dbReference type="SAM" id="MobiDB-lite"/>
    </source>
</evidence>
<dbReference type="InterPro" id="IPR052779">
    <property type="entry name" value="WDR62"/>
</dbReference>
<dbReference type="OrthoDB" id="6154712at2759"/>
<dbReference type="SMART" id="SM00320">
    <property type="entry name" value="WD40"/>
    <property type="match status" value="12"/>
</dbReference>
<dbReference type="OMA" id="CGISHEP"/>
<feature type="compositionally biased region" description="Polar residues" evidence="4">
    <location>
        <begin position="1020"/>
        <end position="1031"/>
    </location>
</feature>
<dbReference type="InterPro" id="IPR015943">
    <property type="entry name" value="WD40/YVTN_repeat-like_dom_sf"/>
</dbReference>
<gene>
    <name evidence="7" type="ORF">G4P62_006046</name>
</gene>
<feature type="repeat" description="WD" evidence="3">
    <location>
        <begin position="487"/>
        <end position="531"/>
    </location>
</feature>
<dbReference type="CDD" id="cd00200">
    <property type="entry name" value="WD40"/>
    <property type="match status" value="1"/>
</dbReference>
<feature type="compositionally biased region" description="Polar residues" evidence="4">
    <location>
        <begin position="1044"/>
        <end position="1076"/>
    </location>
</feature>
<dbReference type="GO" id="GO:0072686">
    <property type="term" value="C:mitotic spindle"/>
    <property type="evidence" value="ECO:0007669"/>
    <property type="project" value="TreeGrafter"/>
</dbReference>
<evidence type="ECO:0000256" key="1">
    <source>
        <dbReference type="ARBA" id="ARBA00022574"/>
    </source>
</evidence>
<evidence type="ECO:0000313" key="8">
    <source>
        <dbReference type="Proteomes" id="UP000822369"/>
    </source>
</evidence>
<feature type="compositionally biased region" description="Low complexity" evidence="4">
    <location>
        <begin position="930"/>
        <end position="947"/>
    </location>
</feature>
<feature type="compositionally biased region" description="Low complexity" evidence="4">
    <location>
        <begin position="25"/>
        <end position="35"/>
    </location>
</feature>
<feature type="compositionally biased region" description="Polar residues" evidence="4">
    <location>
        <begin position="1090"/>
        <end position="1127"/>
    </location>
</feature>
<dbReference type="GO" id="GO:0007099">
    <property type="term" value="P:centriole replication"/>
    <property type="evidence" value="ECO:0007669"/>
    <property type="project" value="TreeGrafter"/>
</dbReference>
<comment type="caution">
    <text evidence="7">The sequence shown here is derived from an EMBL/GenBank/DDBJ whole genome shotgun (WGS) entry which is preliminary data.</text>
</comment>
<feature type="compositionally biased region" description="Polar residues" evidence="4">
    <location>
        <begin position="1186"/>
        <end position="1198"/>
    </location>
</feature>
<dbReference type="Pfam" id="PF24782">
    <property type="entry name" value="WD40_MABP1-WDR62_2nd"/>
    <property type="match status" value="1"/>
</dbReference>
<dbReference type="PANTHER" id="PTHR45589:SF2">
    <property type="entry name" value="WD REPEAT DOMAIN 62"/>
    <property type="match status" value="1"/>
</dbReference>
<feature type="domain" description="MABP1/WDR62 first WD40" evidence="5">
    <location>
        <begin position="49"/>
        <end position="375"/>
    </location>
</feature>
<evidence type="ECO:0000256" key="3">
    <source>
        <dbReference type="PROSITE-ProRule" id="PRU00221"/>
    </source>
</evidence>
<feature type="compositionally biased region" description="Basic residues" evidence="4">
    <location>
        <begin position="13"/>
        <end position="24"/>
    </location>
</feature>
<keyword evidence="2" id="KW-0677">Repeat</keyword>
<dbReference type="InterPro" id="IPR056161">
    <property type="entry name" value="WD40_MABP1-WDR62_1st"/>
</dbReference>
<dbReference type="EMBL" id="JAAVVJ010000007">
    <property type="protein sequence ID" value="KAF7218382.1"/>
    <property type="molecule type" value="Genomic_DNA"/>
</dbReference>
<evidence type="ECO:0000259" key="5">
    <source>
        <dbReference type="Pfam" id="PF24780"/>
    </source>
</evidence>
<dbReference type="PANTHER" id="PTHR45589">
    <property type="entry name" value="WD REPEAT DOMAIN 62, ISOFORM G"/>
    <property type="match status" value="1"/>
</dbReference>
<evidence type="ECO:0000313" key="7">
    <source>
        <dbReference type="EMBL" id="KAF7218382.1"/>
    </source>
</evidence>
<dbReference type="InterPro" id="IPR001680">
    <property type="entry name" value="WD40_rpt"/>
</dbReference>
<accession>A0A9D2YD35</accession>
<name>A0A9D2YD35_NOTFU</name>
<feature type="region of interest" description="Disordered" evidence="4">
    <location>
        <begin position="1"/>
        <end position="35"/>
    </location>
</feature>
<dbReference type="InterPro" id="IPR036322">
    <property type="entry name" value="WD40_repeat_dom_sf"/>
</dbReference>
<protein>
    <submittedName>
        <fullName evidence="7">Transcript variant X1</fullName>
    </submittedName>
</protein>
<dbReference type="InterPro" id="IPR056162">
    <property type="entry name" value="WD40_MABP1-WDR62_2nd"/>
</dbReference>
<feature type="region of interest" description="Disordered" evidence="4">
    <location>
        <begin position="1175"/>
        <end position="1198"/>
    </location>
</feature>
<dbReference type="Gene3D" id="2.130.10.10">
    <property type="entry name" value="YVTN repeat-like/Quinoprotein amine dehydrogenase"/>
    <property type="match status" value="4"/>
</dbReference>
<feature type="compositionally biased region" description="Low complexity" evidence="4">
    <location>
        <begin position="1032"/>
        <end position="1043"/>
    </location>
</feature>
<keyword evidence="1 3" id="KW-0853">WD repeat</keyword>
<dbReference type="Proteomes" id="UP000822369">
    <property type="component" value="Chromosome 7"/>
</dbReference>
<evidence type="ECO:0000256" key="2">
    <source>
        <dbReference type="ARBA" id="ARBA00022737"/>
    </source>
</evidence>
<proteinExistence type="predicted"/>
<feature type="repeat" description="WD" evidence="3">
    <location>
        <begin position="627"/>
        <end position="668"/>
    </location>
</feature>
<dbReference type="KEGG" id="nfu:107379901"/>
<feature type="region of interest" description="Disordered" evidence="4">
    <location>
        <begin position="908"/>
        <end position="959"/>
    </location>
</feature>
<feature type="region of interest" description="Disordered" evidence="4">
    <location>
        <begin position="1012"/>
        <end position="1134"/>
    </location>
</feature>
<evidence type="ECO:0000259" key="6">
    <source>
        <dbReference type="Pfam" id="PF24782"/>
    </source>
</evidence>
<feature type="repeat" description="WD" evidence="3">
    <location>
        <begin position="669"/>
        <end position="710"/>
    </location>
</feature>
<reference evidence="7" key="1">
    <citation type="submission" date="2020-03" db="EMBL/GenBank/DDBJ databases">
        <title>Intra-Species Differences in Population Size shape Life History and Genome Evolution.</title>
        <authorList>
            <person name="Willemsen D."/>
            <person name="Cui R."/>
            <person name="Valenzano D.R."/>
        </authorList>
    </citation>
    <scope>NUCLEOTIDE SEQUENCE</scope>
    <source>
        <strain evidence="7">GRZ</strain>
        <tissue evidence="7">Whole</tissue>
    </source>
</reference>
<dbReference type="PROSITE" id="PS50294">
    <property type="entry name" value="WD_REPEATS_REGION"/>
    <property type="match status" value="1"/>
</dbReference>
<feature type="domain" description="MABP1/WDR62 second WD40" evidence="6">
    <location>
        <begin position="381"/>
        <end position="702"/>
    </location>
</feature>
<dbReference type="PROSITE" id="PS50082">
    <property type="entry name" value="WD_REPEATS_2"/>
    <property type="match status" value="3"/>
</dbReference>
<dbReference type="SUPFAM" id="SSF50978">
    <property type="entry name" value="WD40 repeat-like"/>
    <property type="match status" value="2"/>
</dbReference>
<feature type="compositionally biased region" description="Polar residues" evidence="4">
    <location>
        <begin position="914"/>
        <end position="923"/>
    </location>
</feature>
<dbReference type="Pfam" id="PF24780">
    <property type="entry name" value="WD40_MABP1-WDR62_1st"/>
    <property type="match status" value="1"/>
</dbReference>
<sequence length="1295" mass="142267">MADRADFGSLIAARRRQPAGRKSRQSGQRSSSSRVSLEKVLGISTVSSSSLTSDPNSGLIAYPAGCVLVLLHPENNEQSHIINTSSKPFTALAFSHDGKHLVSGESGHMPCVRVWEVGGGQVAEVQSHKYGVSCVAFSSNSCYVVSVGFQHDMIVSVWDWRKGSIVASNKVSSRVMSVSFSQDDSYFVTAGNRHVKFWYLDASRERRVNSTVPLIGRSGLLDDHKDNIFCGVACGRGLMANNTYCITSSGLLCLFNSSRHLGAWVNLKTSTASSLEVDEDRIFCGCADGLVRVFRPSDLEYITTLQRPHCLGVDVTQNPPHSSHLPASSEPRHPDTLALTFDPRGQRLTCVYGDHSVYVWDVKDMGSVRKLYSALYHSGCVWSVEVYPELPQPSSACLPPTSFLTCSSDNTIRLWQADPPALRQNLYSQDLLRILYVGERSEAAGADGKAGIRVLAISPDGQHLAAGDRCGNLRIFGLQFLDELVNIEAHDSDVLCLEFSPPSTGVKLLASASRDRLIHIFSLEKNYSLEQTLNDHSASITAVKFTGEGPEVRLVSCGADKSIYFRSAEQVEDGLMFSRRHHLVEKTALYDMDLDSSRTHVAIACQDRNIRVYDVETGKLTKTLKGSSSDEGALLKVQMDPSGSFFATSCSDKTITIFDYESGECVATLSGHSEIVTCMRFSPDCRHFISVSGDSCVFVWRLDSHMITTMRRRRGLRVPQAPQTQKQPNIRRETFIMLPQTEEEEEQETAEPRTPGGQDPTPVTPLLQTNGKMPMWFRKLNQSKASTFVQSEAGTCQVRSRWAEQQDTLTICSSFTPSPIRSPEEEEEEEYDIFQPQSMESLMEDEEEEEQQEVPLMTDEDCSTFILPMDSSSASSDRDFRVEGITKRHTQLESSGQEAGLMWKTHLSPDSAWSEGSTGSAEQQQHDAADAVSDSDSLSQDSSVDSLGPEEDEDKNSVKNHFETLARLSEERFDLDLTTLQPQETHFLNPRLSISARFLSRFQDRVRAWPVRAPPPASISEDSVQKGTNRNSDVSSRTRSASSGTWVLQETSPHLETSISSSLEKNQEDIPSSSDPLLSAGPDVHAEDPQTATSNPQLFATPTQVTSQNVSSHWSSSADDTPTNQNQTLTLSPPPLVLPTTCPVVEGVGARVEQPQVQMGPAAALSLSASPTSCFTRVSERPRPPQTDTHTYQTGAGESVSVQTCRQVANDLLQAARRAVSLYQQLCGSELGPQNSSILQEAFAVVDAELQDVMRLGGGRSSAPSGQLQDDRMASLLEKYSDLLVQMTQNKLNRA</sequence>
<organism evidence="7 8">
    <name type="scientific">Nothobranchius furzeri</name>
    <name type="common">Turquoise killifish</name>
    <dbReference type="NCBI Taxonomy" id="105023"/>
    <lineage>
        <taxon>Eukaryota</taxon>
        <taxon>Metazoa</taxon>
        <taxon>Chordata</taxon>
        <taxon>Craniata</taxon>
        <taxon>Vertebrata</taxon>
        <taxon>Euteleostomi</taxon>
        <taxon>Actinopterygii</taxon>
        <taxon>Neopterygii</taxon>
        <taxon>Teleostei</taxon>
        <taxon>Neoteleostei</taxon>
        <taxon>Acanthomorphata</taxon>
        <taxon>Ovalentaria</taxon>
        <taxon>Atherinomorphae</taxon>
        <taxon>Cyprinodontiformes</taxon>
        <taxon>Nothobranchiidae</taxon>
        <taxon>Nothobranchius</taxon>
    </lineage>
</organism>